<proteinExistence type="inferred from homology"/>
<feature type="region of interest" description="Disordered" evidence="8">
    <location>
        <begin position="36"/>
        <end position="90"/>
    </location>
</feature>
<dbReference type="PROSITE" id="PS51257">
    <property type="entry name" value="PROKAR_LIPOPROTEIN"/>
    <property type="match status" value="1"/>
</dbReference>
<dbReference type="EMBL" id="CP002568">
    <property type="protein sequence ID" value="ADZ72655.1"/>
    <property type="molecule type" value="Genomic_DNA"/>
</dbReference>
<name>F2IVD7_POLGS</name>
<keyword evidence="11" id="KW-1185">Reference proteome</keyword>
<dbReference type="RefSeq" id="WP_013654953.1">
    <property type="nucleotide sequence ID" value="NC_015259.1"/>
</dbReference>
<dbReference type="HOGENOM" id="CLU_103254_1_0_5"/>
<dbReference type="InterPro" id="IPR016085">
    <property type="entry name" value="Protease_inh_B-barrel_dom"/>
</dbReference>
<dbReference type="Proteomes" id="UP000008130">
    <property type="component" value="Chromosome"/>
</dbReference>
<sequence>MKRVATIAVVCCLLGVAGCQRLGIGSQRQYAAPLPATPTTPVAGGQLQPLEPLPGTVTGEPLSGQPLDGAPGTEVAAAGPLPEPTDAREIGRNDMLGGWKLASGADNCMLFMTLTTWTGGYRANTRGCSDPALAGISAWDLNGKLVVLKGAAGDQVAQLYASGGDRFSGQTATGRAISFSR</sequence>
<evidence type="ECO:0000256" key="3">
    <source>
        <dbReference type="ARBA" id="ARBA00022729"/>
    </source>
</evidence>
<dbReference type="PIRSF" id="PIRSF034005">
    <property type="entry name" value="OM_lipoprot_Omp19_bac"/>
    <property type="match status" value="1"/>
</dbReference>
<evidence type="ECO:0000256" key="7">
    <source>
        <dbReference type="ARBA" id="ARBA00023288"/>
    </source>
</evidence>
<evidence type="ECO:0000256" key="8">
    <source>
        <dbReference type="SAM" id="MobiDB-lite"/>
    </source>
</evidence>
<evidence type="ECO:0000313" key="11">
    <source>
        <dbReference type="Proteomes" id="UP000008130"/>
    </source>
</evidence>
<dbReference type="KEGG" id="pgv:SL003B_4238"/>
<keyword evidence="5" id="KW-0564">Palmitate</keyword>
<comment type="subcellular location">
    <subcellularLocation>
        <location evidence="1">Cell outer membrane</location>
        <topology evidence="1">Lipid-anchor</topology>
    </subcellularLocation>
</comment>
<dbReference type="GO" id="GO:0009279">
    <property type="term" value="C:cell outer membrane"/>
    <property type="evidence" value="ECO:0007669"/>
    <property type="project" value="UniProtKB-SubCell"/>
</dbReference>
<reference evidence="10 11" key="1">
    <citation type="journal article" date="2011" name="J. Bacteriol.">
        <title>Complete genome sequence of Polymorphum gilvum SL003B-26A1T, a crude oil-degrading bacterium from oil-polluted saline soil.</title>
        <authorList>
            <person name="Li S.G."/>
            <person name="Tang Y.Q."/>
            <person name="Nie Y."/>
            <person name="Cai M."/>
            <person name="Wu X.L."/>
        </authorList>
    </citation>
    <scope>NUCLEOTIDE SEQUENCE [LARGE SCALE GENOMIC DNA]</scope>
    <source>
        <strain evidence="11">LMG 25793 / CGMCC 1.9160 / SL003B-26A1</strain>
    </source>
</reference>
<dbReference type="SUPFAM" id="SSF50882">
    <property type="entry name" value="beta-Barrel protease inhibitors"/>
    <property type="match status" value="1"/>
</dbReference>
<dbReference type="AlphaFoldDB" id="F2IVD7"/>
<evidence type="ECO:0000256" key="4">
    <source>
        <dbReference type="ARBA" id="ARBA00023136"/>
    </source>
</evidence>
<evidence type="ECO:0000259" key="9">
    <source>
        <dbReference type="Pfam" id="PF02974"/>
    </source>
</evidence>
<keyword evidence="6" id="KW-0998">Cell outer membrane</keyword>
<evidence type="ECO:0000256" key="5">
    <source>
        <dbReference type="ARBA" id="ARBA00023139"/>
    </source>
</evidence>
<dbReference type="InterPro" id="IPR010571">
    <property type="entry name" value="OM_lipoprot_Omp19_bac"/>
</dbReference>
<dbReference type="Gene3D" id="2.40.128.10">
    <property type="match status" value="1"/>
</dbReference>
<dbReference type="eggNOG" id="ENOG503363Z">
    <property type="taxonomic scope" value="Bacteria"/>
</dbReference>
<evidence type="ECO:0000313" key="10">
    <source>
        <dbReference type="EMBL" id="ADZ72655.1"/>
    </source>
</evidence>
<evidence type="ECO:0000256" key="6">
    <source>
        <dbReference type="ARBA" id="ARBA00023237"/>
    </source>
</evidence>
<keyword evidence="4" id="KW-0472">Membrane</keyword>
<dbReference type="Pfam" id="PF02974">
    <property type="entry name" value="Inh"/>
    <property type="match status" value="1"/>
</dbReference>
<accession>F2IVD7</accession>
<gene>
    <name evidence="10" type="ordered locus">SL003B_4238</name>
</gene>
<organism evidence="10 11">
    <name type="scientific">Polymorphum gilvum (strain LMG 25793 / CGMCC 1.9160 / SL003B-26A1)</name>
    <dbReference type="NCBI Taxonomy" id="991905"/>
    <lineage>
        <taxon>Bacteria</taxon>
        <taxon>Pseudomonadati</taxon>
        <taxon>Pseudomonadota</taxon>
        <taxon>Alphaproteobacteria</taxon>
        <taxon>Rhodobacterales</taxon>
        <taxon>Paracoccaceae</taxon>
        <taxon>Polymorphum</taxon>
    </lineage>
</organism>
<dbReference type="GO" id="GO:0004866">
    <property type="term" value="F:endopeptidase inhibitor activity"/>
    <property type="evidence" value="ECO:0007669"/>
    <property type="project" value="InterPro"/>
</dbReference>
<dbReference type="PATRIC" id="fig|991905.3.peg.4370"/>
<dbReference type="OrthoDB" id="7677911at2"/>
<feature type="domain" description="Alkaline proteinase inhibitor/ Outer membrane lipoprotein Omp19" evidence="9">
    <location>
        <begin position="91"/>
        <end position="181"/>
    </location>
</feature>
<dbReference type="InterPro" id="IPR021140">
    <property type="entry name" value="Inh/Omp19"/>
</dbReference>
<evidence type="ECO:0000256" key="1">
    <source>
        <dbReference type="ARBA" id="ARBA00004459"/>
    </source>
</evidence>
<comment type="similarity">
    <text evidence="2">Belongs to the rhizobiaceae omp19 lipoprotein family.</text>
</comment>
<evidence type="ECO:0000256" key="2">
    <source>
        <dbReference type="ARBA" id="ARBA00007138"/>
    </source>
</evidence>
<protein>
    <submittedName>
        <fullName evidence="10">Bacterial outer membrane lipoprotein omp19</fullName>
    </submittedName>
</protein>
<keyword evidence="7 10" id="KW-0449">Lipoprotein</keyword>
<keyword evidence="3" id="KW-0732">Signal</keyword>
<dbReference type="STRING" id="991905.SL003B_4238"/>